<protein>
    <submittedName>
        <fullName evidence="1">Uncharacterized protein</fullName>
    </submittedName>
</protein>
<evidence type="ECO:0000313" key="1">
    <source>
        <dbReference type="EMBL" id="MCP2177342.1"/>
    </source>
</evidence>
<name>A0ABT1HGG3_9NOCA</name>
<organism evidence="1 2">
    <name type="scientific">Williamsia maris</name>
    <dbReference type="NCBI Taxonomy" id="72806"/>
    <lineage>
        <taxon>Bacteria</taxon>
        <taxon>Bacillati</taxon>
        <taxon>Actinomycetota</taxon>
        <taxon>Actinomycetes</taxon>
        <taxon>Mycobacteriales</taxon>
        <taxon>Nocardiaceae</taxon>
        <taxon>Williamsia</taxon>
    </lineage>
</organism>
<accession>A0ABT1HGG3</accession>
<reference evidence="1 2" key="1">
    <citation type="submission" date="2022-06" db="EMBL/GenBank/DDBJ databases">
        <title>Genomic Encyclopedia of Archaeal and Bacterial Type Strains, Phase II (KMG-II): from individual species to whole genera.</title>
        <authorList>
            <person name="Goeker M."/>
        </authorList>
    </citation>
    <scope>NUCLEOTIDE SEQUENCE [LARGE SCALE GENOMIC DNA]</scope>
    <source>
        <strain evidence="1 2">DSM 44693</strain>
    </source>
</reference>
<proteinExistence type="predicted"/>
<gene>
    <name evidence="1" type="ORF">LX13_003170</name>
</gene>
<sequence>MVIVLIGALAMTLSTGGSRPSTTAESTFQKAPGVGDCVEFSTLPSGTETTTVRSCSAVEATLQVTQTFPPADGETTGTCPKSEFSITSPTYTRGAARRSTGDFITCYQPNFREGQCYLLDAGQEQESSFANLRSVSCATGSLRVIRRVDGDATDAACRGLQGKYTIQNFTRPARTFCYAENK</sequence>
<evidence type="ECO:0000313" key="2">
    <source>
        <dbReference type="Proteomes" id="UP001206895"/>
    </source>
</evidence>
<comment type="caution">
    <text evidence="1">The sequence shown here is derived from an EMBL/GenBank/DDBJ whole genome shotgun (WGS) entry which is preliminary data.</text>
</comment>
<dbReference type="EMBL" id="JAMTCJ010000003">
    <property type="protein sequence ID" value="MCP2177342.1"/>
    <property type="molecule type" value="Genomic_DNA"/>
</dbReference>
<dbReference type="Proteomes" id="UP001206895">
    <property type="component" value="Unassembled WGS sequence"/>
</dbReference>
<keyword evidence="2" id="KW-1185">Reference proteome</keyword>